<evidence type="ECO:0000313" key="1">
    <source>
        <dbReference type="EMBL" id="CAD6195964.1"/>
    </source>
</evidence>
<protein>
    <submittedName>
        <fullName evidence="1">Uncharacterized protein</fullName>
    </submittedName>
</protein>
<proteinExistence type="predicted"/>
<keyword evidence="2" id="KW-1185">Reference proteome</keyword>
<dbReference type="OrthoDB" id="5814218at2759"/>
<comment type="caution">
    <text evidence="1">The sequence shown here is derived from an EMBL/GenBank/DDBJ whole genome shotgun (WGS) entry which is preliminary data.</text>
</comment>
<gene>
    <name evidence="1" type="ORF">CAUJ_LOCUS11882</name>
</gene>
<accession>A0A8S1HHE1</accession>
<evidence type="ECO:0000313" key="2">
    <source>
        <dbReference type="Proteomes" id="UP000835052"/>
    </source>
</evidence>
<dbReference type="AlphaFoldDB" id="A0A8S1HHE1"/>
<dbReference type="EMBL" id="CAJGYM010000063">
    <property type="protein sequence ID" value="CAD6195964.1"/>
    <property type="molecule type" value="Genomic_DNA"/>
</dbReference>
<reference evidence="1" key="1">
    <citation type="submission" date="2020-10" db="EMBL/GenBank/DDBJ databases">
        <authorList>
            <person name="Kikuchi T."/>
        </authorList>
    </citation>
    <scope>NUCLEOTIDE SEQUENCE</scope>
    <source>
        <strain evidence="1">NKZ352</strain>
    </source>
</reference>
<name>A0A8S1HHE1_9PELO</name>
<dbReference type="Proteomes" id="UP000835052">
    <property type="component" value="Unassembled WGS sequence"/>
</dbReference>
<sequence>MADPRFSQIHVEIEPPAEEHELELTFDPEDDVTEWKPNVVVREPATAHGFRILEPRSSSQFHVGHLENGPQQWLQDDYVELQELQIDEDVVQNDALEYDVVIEGEAQEEAQLEDMPDITGEPFIQQPGEIPAEHFEPVEFFISEEDFHAGTSYELERHQVVEADDVMIVQEEEVVDVPLFRFEPTTSSEQTMAANVAPRQRRPYYGAKTMVERQKQWTYSKVRAMNSFSNRELQLHNATDPFLPLARSSRNVPPAAMRMHYAALKLENRVYKAQRNNVNAVERMESAVCPKCNMRFFLPLCKIRRFISYQLPDEEDALPLAMFTCPVCRNVSGTDAES</sequence>
<organism evidence="1 2">
    <name type="scientific">Caenorhabditis auriculariae</name>
    <dbReference type="NCBI Taxonomy" id="2777116"/>
    <lineage>
        <taxon>Eukaryota</taxon>
        <taxon>Metazoa</taxon>
        <taxon>Ecdysozoa</taxon>
        <taxon>Nematoda</taxon>
        <taxon>Chromadorea</taxon>
        <taxon>Rhabditida</taxon>
        <taxon>Rhabditina</taxon>
        <taxon>Rhabditomorpha</taxon>
        <taxon>Rhabditoidea</taxon>
        <taxon>Rhabditidae</taxon>
        <taxon>Peloderinae</taxon>
        <taxon>Caenorhabditis</taxon>
    </lineage>
</organism>